<dbReference type="OrthoDB" id="2372247at2759"/>
<gene>
    <name evidence="1" type="ORF">C1645_877563</name>
</gene>
<accession>A0A397SPS3</accession>
<protein>
    <submittedName>
        <fullName evidence="1">Uncharacterized protein</fullName>
    </submittedName>
</protein>
<evidence type="ECO:0000313" key="2">
    <source>
        <dbReference type="Proteomes" id="UP000265703"/>
    </source>
</evidence>
<evidence type="ECO:0000313" key="1">
    <source>
        <dbReference type="EMBL" id="RIA88190.1"/>
    </source>
</evidence>
<proteinExistence type="predicted"/>
<reference evidence="1 2" key="1">
    <citation type="submission" date="2018-06" db="EMBL/GenBank/DDBJ databases">
        <title>Comparative genomics reveals the genomic features of Rhizophagus irregularis, R. cerebriforme, R. diaphanum and Gigaspora rosea, and their symbiotic lifestyle signature.</title>
        <authorList>
            <person name="Morin E."/>
            <person name="San Clemente H."/>
            <person name="Chen E.C.H."/>
            <person name="De La Providencia I."/>
            <person name="Hainaut M."/>
            <person name="Kuo A."/>
            <person name="Kohler A."/>
            <person name="Murat C."/>
            <person name="Tang N."/>
            <person name="Roy S."/>
            <person name="Loubradou J."/>
            <person name="Henrissat B."/>
            <person name="Grigoriev I.V."/>
            <person name="Corradi N."/>
            <person name="Roux C."/>
            <person name="Martin F.M."/>
        </authorList>
    </citation>
    <scope>NUCLEOTIDE SEQUENCE [LARGE SCALE GENOMIC DNA]</scope>
    <source>
        <strain evidence="1 2">DAOM 227022</strain>
    </source>
</reference>
<name>A0A397SPS3_9GLOM</name>
<dbReference type="AlphaFoldDB" id="A0A397SPS3"/>
<dbReference type="Proteomes" id="UP000265703">
    <property type="component" value="Unassembled WGS sequence"/>
</dbReference>
<organism evidence="1 2">
    <name type="scientific">Glomus cerebriforme</name>
    <dbReference type="NCBI Taxonomy" id="658196"/>
    <lineage>
        <taxon>Eukaryota</taxon>
        <taxon>Fungi</taxon>
        <taxon>Fungi incertae sedis</taxon>
        <taxon>Mucoromycota</taxon>
        <taxon>Glomeromycotina</taxon>
        <taxon>Glomeromycetes</taxon>
        <taxon>Glomerales</taxon>
        <taxon>Glomeraceae</taxon>
        <taxon>Glomus</taxon>
    </lineage>
</organism>
<sequence length="197" mass="22438">MIEMCPISMMYLILGNGNHFEGAVDYVEWTTSNGKTKSTNRIDDIIELTEKGEELIKQIQAGTAKDKLCWSWVMYCAGNSCQHLCGGIGKCNPDCQNANLPNNLKNIYNDVDHWTADDVKNKILVSKQGATEADLHQEVVKNRDICNNKQLKRLIIRDDRRVKNNSGPWTVLQNYIQDLLKPGNVLDTLWKLDRFPL</sequence>
<keyword evidence="2" id="KW-1185">Reference proteome</keyword>
<dbReference type="EMBL" id="QKYT01000275">
    <property type="protein sequence ID" value="RIA88190.1"/>
    <property type="molecule type" value="Genomic_DNA"/>
</dbReference>
<comment type="caution">
    <text evidence="1">The sequence shown here is derived from an EMBL/GenBank/DDBJ whole genome shotgun (WGS) entry which is preliminary data.</text>
</comment>